<evidence type="ECO:0000313" key="2">
    <source>
        <dbReference type="Proteomes" id="UP000297703"/>
    </source>
</evidence>
<protein>
    <submittedName>
        <fullName evidence="1">Sperm flagellar protein 1</fullName>
    </submittedName>
</protein>
<organism evidence="1 2">
    <name type="scientific">Platysternon megacephalum</name>
    <name type="common">big-headed turtle</name>
    <dbReference type="NCBI Taxonomy" id="55544"/>
    <lineage>
        <taxon>Eukaryota</taxon>
        <taxon>Metazoa</taxon>
        <taxon>Chordata</taxon>
        <taxon>Craniata</taxon>
        <taxon>Vertebrata</taxon>
        <taxon>Euteleostomi</taxon>
        <taxon>Archelosauria</taxon>
        <taxon>Testudinata</taxon>
        <taxon>Testudines</taxon>
        <taxon>Cryptodira</taxon>
        <taxon>Durocryptodira</taxon>
        <taxon>Testudinoidea</taxon>
        <taxon>Platysternidae</taxon>
        <taxon>Platysternon</taxon>
    </lineage>
</organism>
<keyword evidence="1" id="KW-0969">Cilium</keyword>
<keyword evidence="2" id="KW-1185">Reference proteome</keyword>
<dbReference type="Proteomes" id="UP000297703">
    <property type="component" value="Unassembled WGS sequence"/>
</dbReference>
<reference evidence="1 2" key="2">
    <citation type="submission" date="2019-04" db="EMBL/GenBank/DDBJ databases">
        <title>The genome sequence of big-headed turtle.</title>
        <authorList>
            <person name="Gong S."/>
        </authorList>
    </citation>
    <scope>NUCLEOTIDE SEQUENCE [LARGE SCALE GENOMIC DNA]</scope>
    <source>
        <strain evidence="1">DO16091913</strain>
        <tissue evidence="1">Muscle</tissue>
    </source>
</reference>
<proteinExistence type="predicted"/>
<sequence>MCAHANRTGTNQFSKLQRRRRFKLLGLIRQSLFSKPSSDFKESCVLHLIPVSRTVTERVLKQFQASRCWEFLEDLHHMLTPKEQ</sequence>
<keyword evidence="1" id="KW-0282">Flagellum</keyword>
<reference evidence="1 2" key="1">
    <citation type="submission" date="2019-04" db="EMBL/GenBank/DDBJ databases">
        <title>Draft genome of the big-headed turtle Platysternon megacephalum.</title>
        <authorList>
            <person name="Gong S."/>
        </authorList>
    </citation>
    <scope>NUCLEOTIDE SEQUENCE [LARGE SCALE GENOMIC DNA]</scope>
    <source>
        <strain evidence="1">DO16091913</strain>
        <tissue evidence="1">Muscle</tissue>
    </source>
</reference>
<accession>A0A4D9EES1</accession>
<dbReference type="EMBL" id="QXTE01000102">
    <property type="protein sequence ID" value="TFK06093.1"/>
    <property type="molecule type" value="Genomic_DNA"/>
</dbReference>
<dbReference type="AlphaFoldDB" id="A0A4D9EES1"/>
<evidence type="ECO:0000313" key="1">
    <source>
        <dbReference type="EMBL" id="TFK06093.1"/>
    </source>
</evidence>
<keyword evidence="1" id="KW-0966">Cell projection</keyword>
<gene>
    <name evidence="1" type="ORF">DR999_PMT11203</name>
</gene>
<comment type="caution">
    <text evidence="1">The sequence shown here is derived from an EMBL/GenBank/DDBJ whole genome shotgun (WGS) entry which is preliminary data.</text>
</comment>
<name>A0A4D9EES1_9SAUR</name>